<dbReference type="Proteomes" id="UP001219037">
    <property type="component" value="Chromosome"/>
</dbReference>
<dbReference type="PROSITE" id="PS50928">
    <property type="entry name" value="ABC_TM1"/>
    <property type="match status" value="1"/>
</dbReference>
<evidence type="ECO:0000313" key="11">
    <source>
        <dbReference type="Proteomes" id="UP001219037"/>
    </source>
</evidence>
<feature type="transmembrane region" description="Helical" evidence="8">
    <location>
        <begin position="12"/>
        <end position="36"/>
    </location>
</feature>
<keyword evidence="6 8" id="KW-1133">Transmembrane helix</keyword>
<reference evidence="10 11" key="1">
    <citation type="submission" date="2023-04" db="EMBL/GenBank/DDBJ databases">
        <title>Funneling lignin-derived compounds into biodiesel using alkali-halophilic Citricoccus sp. P2.</title>
        <authorList>
            <person name="Luo C.-B."/>
        </authorList>
    </citation>
    <scope>NUCLEOTIDE SEQUENCE [LARGE SCALE GENOMIC DNA]</scope>
    <source>
        <strain evidence="10 11">P2</strain>
    </source>
</reference>
<comment type="subcellular location">
    <subcellularLocation>
        <location evidence="1 8">Cell membrane</location>
        <topology evidence="1 8">Multi-pass membrane protein</topology>
    </subcellularLocation>
</comment>
<evidence type="ECO:0000256" key="5">
    <source>
        <dbReference type="ARBA" id="ARBA00022692"/>
    </source>
</evidence>
<dbReference type="CDD" id="cd06261">
    <property type="entry name" value="TM_PBP2"/>
    <property type="match status" value="1"/>
</dbReference>
<dbReference type="InterPro" id="IPR043429">
    <property type="entry name" value="ArtM/GltK/GlnP/TcyL/YhdX-like"/>
</dbReference>
<evidence type="ECO:0000256" key="8">
    <source>
        <dbReference type="RuleBase" id="RU363032"/>
    </source>
</evidence>
<feature type="transmembrane region" description="Helical" evidence="8">
    <location>
        <begin position="48"/>
        <end position="70"/>
    </location>
</feature>
<dbReference type="SUPFAM" id="SSF161098">
    <property type="entry name" value="MetI-like"/>
    <property type="match status" value="1"/>
</dbReference>
<evidence type="ECO:0000313" key="10">
    <source>
        <dbReference type="EMBL" id="WFP16631.1"/>
    </source>
</evidence>
<evidence type="ECO:0000256" key="1">
    <source>
        <dbReference type="ARBA" id="ARBA00004651"/>
    </source>
</evidence>
<evidence type="ECO:0000259" key="9">
    <source>
        <dbReference type="PROSITE" id="PS50928"/>
    </source>
</evidence>
<gene>
    <name evidence="10" type="ORF">P8192_00440</name>
</gene>
<dbReference type="PANTHER" id="PTHR30614:SF10">
    <property type="entry name" value="ARGININE ABC TRANSPORTER PERMEASE PROTEIN ARTM"/>
    <property type="match status" value="1"/>
</dbReference>
<keyword evidence="7 8" id="KW-0472">Membrane</keyword>
<protein>
    <submittedName>
        <fullName evidence="10">Amino acid ABC transporter permease</fullName>
    </submittedName>
</protein>
<sequence>MDLIDFLPRLGAGLLVSLRLTAISVVVGFVLGLLLALGTSHPSKAIRIPCLVIVELGRGLPALVVLYMVYFGLPSLGLLFENFWAAAVALTYTVSAYSSEIMRSGIESVAPAQREAANALGITKRDTFLRIILPQGLRSAIPALMGLAVMSFQATSLAYSISVNELMSQAYQISMITFDYLKVYALTGLIFVAFALPVMWLIAWLEKRMARGAA</sequence>
<proteinExistence type="inferred from homology"/>
<keyword evidence="4" id="KW-0997">Cell inner membrane</keyword>
<comment type="similarity">
    <text evidence="8">Belongs to the binding-protein-dependent transport system permease family.</text>
</comment>
<feature type="transmembrane region" description="Helical" evidence="8">
    <location>
        <begin position="140"/>
        <end position="161"/>
    </location>
</feature>
<accession>A0ABY8H6S9</accession>
<feature type="transmembrane region" description="Helical" evidence="8">
    <location>
        <begin position="181"/>
        <end position="205"/>
    </location>
</feature>
<dbReference type="RefSeq" id="WP_278157732.1">
    <property type="nucleotide sequence ID" value="NZ_CP121252.1"/>
</dbReference>
<dbReference type="Pfam" id="PF00528">
    <property type="entry name" value="BPD_transp_1"/>
    <property type="match status" value="1"/>
</dbReference>
<keyword evidence="2 8" id="KW-0813">Transport</keyword>
<dbReference type="Gene3D" id="1.10.3720.10">
    <property type="entry name" value="MetI-like"/>
    <property type="match status" value="1"/>
</dbReference>
<dbReference type="InterPro" id="IPR000515">
    <property type="entry name" value="MetI-like"/>
</dbReference>
<feature type="transmembrane region" description="Helical" evidence="8">
    <location>
        <begin position="76"/>
        <end position="94"/>
    </location>
</feature>
<dbReference type="NCBIfam" id="TIGR01726">
    <property type="entry name" value="HEQRo_perm_3TM"/>
    <property type="match status" value="1"/>
</dbReference>
<keyword evidence="5 8" id="KW-0812">Transmembrane</keyword>
<evidence type="ECO:0000256" key="6">
    <source>
        <dbReference type="ARBA" id="ARBA00022989"/>
    </source>
</evidence>
<dbReference type="PANTHER" id="PTHR30614">
    <property type="entry name" value="MEMBRANE COMPONENT OF AMINO ACID ABC TRANSPORTER"/>
    <property type="match status" value="1"/>
</dbReference>
<dbReference type="EMBL" id="CP121252">
    <property type="protein sequence ID" value="WFP16631.1"/>
    <property type="molecule type" value="Genomic_DNA"/>
</dbReference>
<dbReference type="InterPro" id="IPR010065">
    <property type="entry name" value="AA_ABC_transptr_permease_3TM"/>
</dbReference>
<organism evidence="10 11">
    <name type="scientific">Citricoccus muralis</name>
    <dbReference type="NCBI Taxonomy" id="169134"/>
    <lineage>
        <taxon>Bacteria</taxon>
        <taxon>Bacillati</taxon>
        <taxon>Actinomycetota</taxon>
        <taxon>Actinomycetes</taxon>
        <taxon>Micrococcales</taxon>
        <taxon>Micrococcaceae</taxon>
        <taxon>Citricoccus</taxon>
    </lineage>
</organism>
<keyword evidence="3" id="KW-1003">Cell membrane</keyword>
<evidence type="ECO:0000256" key="3">
    <source>
        <dbReference type="ARBA" id="ARBA00022475"/>
    </source>
</evidence>
<feature type="domain" description="ABC transmembrane type-1" evidence="9">
    <location>
        <begin position="14"/>
        <end position="202"/>
    </location>
</feature>
<evidence type="ECO:0000256" key="7">
    <source>
        <dbReference type="ARBA" id="ARBA00023136"/>
    </source>
</evidence>
<evidence type="ECO:0000256" key="4">
    <source>
        <dbReference type="ARBA" id="ARBA00022519"/>
    </source>
</evidence>
<evidence type="ECO:0000256" key="2">
    <source>
        <dbReference type="ARBA" id="ARBA00022448"/>
    </source>
</evidence>
<dbReference type="InterPro" id="IPR035906">
    <property type="entry name" value="MetI-like_sf"/>
</dbReference>
<name>A0ABY8H6S9_9MICC</name>
<keyword evidence="11" id="KW-1185">Reference proteome</keyword>